<dbReference type="GO" id="GO:0010133">
    <property type="term" value="P:L-proline catabolic process to L-glutamate"/>
    <property type="evidence" value="ECO:0007669"/>
    <property type="project" value="UniProtKB-UniRule"/>
</dbReference>
<comment type="pathway">
    <text evidence="1 9">Amino-acid degradation; L-proline degradation into L-glutamate; L-glutamate from L-proline: step 2/2.</text>
</comment>
<dbReference type="VEuPathDB" id="TriTrypDB:TRSC58_05489"/>
<dbReference type="GO" id="GO:0005759">
    <property type="term" value="C:mitochondrial matrix"/>
    <property type="evidence" value="ECO:0007669"/>
    <property type="project" value="TreeGrafter"/>
</dbReference>
<sequence>MLRRTLSFAFAYVKCPPIVNEPMDSFEPGSPSAKGTLEACSRLRHSVADCPIVIGGKEYRTESLIRRMIPSSHKQQLATSYNATPELAQKAISTALEASRAWSQTPFRDRAAIFLHAAHLISTKYRHELRAATMLGQSKNPFQAEIDVIAEACDFLRFSVKYAEDLYRDQPLSPSSGAIWNGLDYRPLEGFVSTIAPFNFSAIAVNLVACPALMGNVVLWKPSPNAVFSNYLLYKVFEEAGLPAGVVNFMPCEPAVMTNVVHTHRNLAGVAFTGSTKVFMEINKQIYANLEEYHNIPRISGESGGKDFHVIHPSADLKLAAAVTIRGAFEYQGQKCSATSRLYAPKSRWGELKRYLLGAHEQLKMGQPDDFKSFLCAVIDKVAFERNKKYIDIAAADASTYSIIAGGLCDRSEGWFVQPTIIESKNSQSELMREEIFGPILTVYVYDDSKPGFWAEVCEVVNSTTKYGLTGSIFAQDRQAIRDATEKHLRYAAGNYYINDKCTGAVVGQQPFGGARASGSNDKPGSPLFLTRWVSARTIKENFDHSSQVSYPHQFPDHVVV</sequence>
<evidence type="ECO:0000256" key="7">
    <source>
        <dbReference type="PROSITE-ProRule" id="PRU10007"/>
    </source>
</evidence>
<evidence type="ECO:0000256" key="8">
    <source>
        <dbReference type="RuleBase" id="RU003345"/>
    </source>
</evidence>
<dbReference type="CDD" id="cd07123">
    <property type="entry name" value="ALDH_F4-17_P5CDH"/>
    <property type="match status" value="1"/>
</dbReference>
<dbReference type="Proteomes" id="UP000031737">
    <property type="component" value="Unassembled WGS sequence"/>
</dbReference>
<protein>
    <recommendedName>
        <fullName evidence="9 10">Multifunctional fusion protein</fullName>
    </recommendedName>
    <domain>
        <recommendedName>
            <fullName evidence="10">Delta-1-pyrroline-5-carboxylate dehydrogenase</fullName>
            <shortName evidence="10">P5C dehydrogenase</shortName>
        </recommendedName>
        <alternativeName>
            <fullName evidence="9">L-glutamate gamma-semialdehyde dehydrogenase</fullName>
        </alternativeName>
    </domain>
    <domain>
        <recommendedName>
            <fullName evidence="9">L-glutamate gamma-semialdehyde dehydrogenase</fullName>
            <ecNumber evidence="9">1.2.1.88</ecNumber>
        </recommendedName>
    </domain>
</protein>
<gene>
    <name evidence="12" type="ORF">TRSC58_05489</name>
</gene>
<dbReference type="InterPro" id="IPR015590">
    <property type="entry name" value="Aldehyde_DH_dom"/>
</dbReference>
<dbReference type="InterPro" id="IPR005931">
    <property type="entry name" value="P5CDH/ALDH4A1"/>
</dbReference>
<keyword evidence="4 9" id="KW-0520">NAD</keyword>
<dbReference type="FunFam" id="3.40.605.10:FF:000006">
    <property type="entry name" value="1-pyrroline-5-carboxylate dehydrogenase"/>
    <property type="match status" value="1"/>
</dbReference>
<dbReference type="PANTHER" id="PTHR42862">
    <property type="entry name" value="DELTA-1-PYRROLINE-5-CARBOXYLATE DEHYDROGENASE 1, ISOFORM A-RELATED"/>
    <property type="match status" value="1"/>
</dbReference>
<organism evidence="12 13">
    <name type="scientific">Trypanosoma rangeli SC58</name>
    <dbReference type="NCBI Taxonomy" id="429131"/>
    <lineage>
        <taxon>Eukaryota</taxon>
        <taxon>Discoba</taxon>
        <taxon>Euglenozoa</taxon>
        <taxon>Kinetoplastea</taxon>
        <taxon>Metakinetoplastina</taxon>
        <taxon>Trypanosomatida</taxon>
        <taxon>Trypanosomatidae</taxon>
        <taxon>Trypanosoma</taxon>
        <taxon>Herpetosoma</taxon>
    </lineage>
</organism>
<dbReference type="UniPathway" id="UPA00261">
    <property type="reaction ID" value="UER00374"/>
</dbReference>
<keyword evidence="5 9" id="KW-0642">Proline metabolism</keyword>
<dbReference type="InterPro" id="IPR016160">
    <property type="entry name" value="Ald_DH_CS_CYS"/>
</dbReference>
<dbReference type="PROSITE" id="PS00687">
    <property type="entry name" value="ALDEHYDE_DEHYDR_GLU"/>
    <property type="match status" value="1"/>
</dbReference>
<dbReference type="InterPro" id="IPR016163">
    <property type="entry name" value="Ald_DH_C"/>
</dbReference>
<dbReference type="FunFam" id="3.40.309.10:FF:000005">
    <property type="entry name" value="1-pyrroline-5-carboxylate dehydrogenase 1"/>
    <property type="match status" value="1"/>
</dbReference>
<dbReference type="PROSITE" id="PS00070">
    <property type="entry name" value="ALDEHYDE_DEHYDR_CYS"/>
    <property type="match status" value="1"/>
</dbReference>
<dbReference type="Pfam" id="PF00171">
    <property type="entry name" value="Aldedh"/>
    <property type="match status" value="1"/>
</dbReference>
<evidence type="ECO:0000256" key="2">
    <source>
        <dbReference type="ARBA" id="ARBA00009986"/>
    </source>
</evidence>
<evidence type="ECO:0000256" key="1">
    <source>
        <dbReference type="ARBA" id="ARBA00004786"/>
    </source>
</evidence>
<dbReference type="InterPro" id="IPR016161">
    <property type="entry name" value="Ald_DH/histidinol_DH"/>
</dbReference>
<dbReference type="GO" id="GO:0003842">
    <property type="term" value="F:L-glutamate gamma-semialdehyde dehydrogenase activity"/>
    <property type="evidence" value="ECO:0007669"/>
    <property type="project" value="UniProtKB-UniRule"/>
</dbReference>
<dbReference type="InterPro" id="IPR029510">
    <property type="entry name" value="Ald_DH_CS_GLU"/>
</dbReference>
<evidence type="ECO:0000313" key="13">
    <source>
        <dbReference type="Proteomes" id="UP000031737"/>
    </source>
</evidence>
<evidence type="ECO:0000256" key="5">
    <source>
        <dbReference type="ARBA" id="ARBA00023062"/>
    </source>
</evidence>
<dbReference type="Gene3D" id="3.40.605.10">
    <property type="entry name" value="Aldehyde Dehydrogenase, Chain A, domain 1"/>
    <property type="match status" value="1"/>
</dbReference>
<proteinExistence type="inferred from homology"/>
<dbReference type="Gene3D" id="3.40.309.10">
    <property type="entry name" value="Aldehyde Dehydrogenase, Chain A, domain 2"/>
    <property type="match status" value="1"/>
</dbReference>
<name>A0A061IXK5_TRYRA</name>
<dbReference type="NCBIfam" id="TIGR01236">
    <property type="entry name" value="D1pyr5carbox1"/>
    <property type="match status" value="1"/>
</dbReference>
<dbReference type="EC" id="1.2.1.88" evidence="9"/>
<evidence type="ECO:0000259" key="11">
    <source>
        <dbReference type="Pfam" id="PF00171"/>
    </source>
</evidence>
<dbReference type="InterPro" id="IPR050485">
    <property type="entry name" value="Proline_metab_enzyme"/>
</dbReference>
<evidence type="ECO:0000256" key="4">
    <source>
        <dbReference type="ARBA" id="ARBA00023027"/>
    </source>
</evidence>
<evidence type="ECO:0000313" key="12">
    <source>
        <dbReference type="EMBL" id="ESL06830.1"/>
    </source>
</evidence>
<dbReference type="PANTHER" id="PTHR42862:SF1">
    <property type="entry name" value="DELTA-1-PYRROLINE-5-CARBOXYLATE DEHYDROGENASE 2, ISOFORM A-RELATED"/>
    <property type="match status" value="1"/>
</dbReference>
<dbReference type="OrthoDB" id="5322683at2759"/>
<dbReference type="InterPro" id="IPR016162">
    <property type="entry name" value="Ald_DH_N"/>
</dbReference>
<evidence type="ECO:0000256" key="9">
    <source>
        <dbReference type="RuleBase" id="RU366016"/>
    </source>
</evidence>
<comment type="caution">
    <text evidence="12">The sequence shown here is derived from an EMBL/GenBank/DDBJ whole genome shotgun (WGS) entry which is preliminary data.</text>
</comment>
<dbReference type="AlphaFoldDB" id="A0A061IXK5"/>
<accession>A0A061IXK5</accession>
<comment type="catalytic activity">
    <reaction evidence="6 9">
        <text>L-glutamate 5-semialdehyde + NAD(+) + H2O = L-glutamate + NADH + 2 H(+)</text>
        <dbReference type="Rhea" id="RHEA:30235"/>
        <dbReference type="ChEBI" id="CHEBI:15377"/>
        <dbReference type="ChEBI" id="CHEBI:15378"/>
        <dbReference type="ChEBI" id="CHEBI:29985"/>
        <dbReference type="ChEBI" id="CHEBI:57540"/>
        <dbReference type="ChEBI" id="CHEBI:57945"/>
        <dbReference type="ChEBI" id="CHEBI:58066"/>
        <dbReference type="EC" id="1.2.1.88"/>
    </reaction>
</comment>
<keyword evidence="13" id="KW-1185">Reference proteome</keyword>
<feature type="active site" evidence="7">
    <location>
        <position position="302"/>
    </location>
</feature>
<reference evidence="12 13" key="1">
    <citation type="submission" date="2013-07" db="EMBL/GenBank/DDBJ databases">
        <authorList>
            <person name="Stoco P.H."/>
            <person name="Wagner G."/>
            <person name="Gerber A."/>
            <person name="Zaha A."/>
            <person name="Thompson C."/>
            <person name="Bartholomeu D.C."/>
            <person name="Luckemeyer D.D."/>
            <person name="Bahia D."/>
            <person name="Loreto E."/>
            <person name="Prestes E.B."/>
            <person name="Lima F.M."/>
            <person name="Rodrigues-Luiz G."/>
            <person name="Vallejo G.A."/>
            <person name="Filho J.F."/>
            <person name="Monteiro K.M."/>
            <person name="Tyler K.M."/>
            <person name="de Almeida L.G."/>
            <person name="Ortiz M.F."/>
            <person name="Siervo M.A."/>
            <person name="de Moraes M.H."/>
            <person name="Cunha O.L."/>
            <person name="Mendonca-Neto R."/>
            <person name="Silva R."/>
            <person name="Teixeira S.M."/>
            <person name="Murta S.M."/>
            <person name="Sincero T.C."/>
            <person name="Mendes T.A."/>
            <person name="Urmenyi T.P."/>
            <person name="Silva V.G."/>
            <person name="da Rocha W.D."/>
            <person name="Andersson B."/>
            <person name="Romanha A.J."/>
            <person name="Steindel M."/>
            <person name="de Vasconcelos A.T."/>
            <person name="Grisard E.C."/>
        </authorList>
    </citation>
    <scope>NUCLEOTIDE SEQUENCE [LARGE SCALE GENOMIC DNA]</scope>
    <source>
        <strain evidence="12 13">SC58</strain>
    </source>
</reference>
<comment type="similarity">
    <text evidence="2 8">Belongs to the aldehyde dehydrogenase family.</text>
</comment>
<evidence type="ECO:0000256" key="3">
    <source>
        <dbReference type="ARBA" id="ARBA00023002"/>
    </source>
</evidence>
<evidence type="ECO:0000256" key="10">
    <source>
        <dbReference type="RuleBase" id="RU366030"/>
    </source>
</evidence>
<evidence type="ECO:0000256" key="6">
    <source>
        <dbReference type="ARBA" id="ARBA00048142"/>
    </source>
</evidence>
<keyword evidence="3 8" id="KW-0560">Oxidoreductase</keyword>
<dbReference type="SUPFAM" id="SSF53720">
    <property type="entry name" value="ALDH-like"/>
    <property type="match status" value="1"/>
</dbReference>
<dbReference type="EMBL" id="AUPL01005489">
    <property type="protein sequence ID" value="ESL06830.1"/>
    <property type="molecule type" value="Genomic_DNA"/>
</dbReference>
<feature type="domain" description="Aldehyde dehydrogenase" evidence="11">
    <location>
        <begin position="66"/>
        <end position="536"/>
    </location>
</feature>